<sequence>MESWQSLNYNTRNVTKWTELMNLSTTEWNLGPLPPNLVAVQGTLNDSALAAYPPGTVIIQNAGKTDLGDRAAEGVVFGLCSAVALLWAAAWLVWSIRDGTLLKPREGARTMVGRSPGSSETRVDHHHHQDEDEDGGAFHAEQFEKRLLTTYYPTVASHPEVYEKRGGSLEADEITGVSELLVRMFRNDMRLRGLRNAQRVSAEELEELRGVSDALLKEVHGRVERWMGDGKDKGLDGAEREELKGVVTALARQKVPRYRHREGWGLEGV</sequence>
<dbReference type="EMBL" id="JAULSV010000007">
    <property type="protein sequence ID" value="KAK0638695.1"/>
    <property type="molecule type" value="Genomic_DNA"/>
</dbReference>
<feature type="compositionally biased region" description="Basic and acidic residues" evidence="1">
    <location>
        <begin position="121"/>
        <end position="130"/>
    </location>
</feature>
<reference evidence="3" key="1">
    <citation type="submission" date="2023-06" db="EMBL/GenBank/DDBJ databases">
        <title>Genome-scale phylogeny and comparative genomics of the fungal order Sordariales.</title>
        <authorList>
            <consortium name="Lawrence Berkeley National Laboratory"/>
            <person name="Hensen N."/>
            <person name="Bonometti L."/>
            <person name="Westerberg I."/>
            <person name="Brannstrom I.O."/>
            <person name="Guillou S."/>
            <person name="Cros-Aarteil S."/>
            <person name="Calhoun S."/>
            <person name="Haridas S."/>
            <person name="Kuo A."/>
            <person name="Mondo S."/>
            <person name="Pangilinan J."/>
            <person name="Riley R."/>
            <person name="Labutti K."/>
            <person name="Andreopoulos B."/>
            <person name="Lipzen A."/>
            <person name="Chen C."/>
            <person name="Yanf M."/>
            <person name="Daum C."/>
            <person name="Ng V."/>
            <person name="Clum A."/>
            <person name="Steindorff A."/>
            <person name="Ohm R."/>
            <person name="Martin F."/>
            <person name="Silar P."/>
            <person name="Natvig D."/>
            <person name="Lalanne C."/>
            <person name="Gautier V."/>
            <person name="Ament-Velasquez S.L."/>
            <person name="Kruys A."/>
            <person name="Hutchinson M.I."/>
            <person name="Powell A.J."/>
            <person name="Barry K."/>
            <person name="Miller A.N."/>
            <person name="Grigoriev I.V."/>
            <person name="Debuchy R."/>
            <person name="Gladieux P."/>
            <person name="Thoren M.H."/>
            <person name="Johannesson H."/>
        </authorList>
    </citation>
    <scope>NUCLEOTIDE SEQUENCE</scope>
    <source>
        <strain evidence="3">SMH2532-1</strain>
    </source>
</reference>
<name>A0AA39XS08_9PEZI</name>
<dbReference type="AlphaFoldDB" id="A0AA39XS08"/>
<evidence type="ECO:0000256" key="1">
    <source>
        <dbReference type="SAM" id="MobiDB-lite"/>
    </source>
</evidence>
<keyword evidence="2" id="KW-1133">Transmembrane helix</keyword>
<evidence type="ECO:0000256" key="2">
    <source>
        <dbReference type="SAM" id="Phobius"/>
    </source>
</evidence>
<keyword evidence="4" id="KW-1185">Reference proteome</keyword>
<feature type="transmembrane region" description="Helical" evidence="2">
    <location>
        <begin position="75"/>
        <end position="96"/>
    </location>
</feature>
<proteinExistence type="predicted"/>
<feature type="region of interest" description="Disordered" evidence="1">
    <location>
        <begin position="109"/>
        <end position="137"/>
    </location>
</feature>
<protein>
    <submittedName>
        <fullName evidence="3">Uncharacterized protein</fullName>
    </submittedName>
</protein>
<evidence type="ECO:0000313" key="3">
    <source>
        <dbReference type="EMBL" id="KAK0638695.1"/>
    </source>
</evidence>
<gene>
    <name evidence="3" type="ORF">B0T16DRAFT_229279</name>
</gene>
<keyword evidence="2" id="KW-0812">Transmembrane</keyword>
<keyword evidence="2" id="KW-0472">Membrane</keyword>
<evidence type="ECO:0000313" key="4">
    <source>
        <dbReference type="Proteomes" id="UP001174936"/>
    </source>
</evidence>
<accession>A0AA39XS08</accession>
<comment type="caution">
    <text evidence="3">The sequence shown here is derived from an EMBL/GenBank/DDBJ whole genome shotgun (WGS) entry which is preliminary data.</text>
</comment>
<dbReference type="Proteomes" id="UP001174936">
    <property type="component" value="Unassembled WGS sequence"/>
</dbReference>
<organism evidence="3 4">
    <name type="scientific">Cercophora newfieldiana</name>
    <dbReference type="NCBI Taxonomy" id="92897"/>
    <lineage>
        <taxon>Eukaryota</taxon>
        <taxon>Fungi</taxon>
        <taxon>Dikarya</taxon>
        <taxon>Ascomycota</taxon>
        <taxon>Pezizomycotina</taxon>
        <taxon>Sordariomycetes</taxon>
        <taxon>Sordariomycetidae</taxon>
        <taxon>Sordariales</taxon>
        <taxon>Lasiosphaeriaceae</taxon>
        <taxon>Cercophora</taxon>
    </lineage>
</organism>